<name>A0A9P6QWI7_9FUNG</name>
<dbReference type="Proteomes" id="UP000823405">
    <property type="component" value="Unassembled WGS sequence"/>
</dbReference>
<dbReference type="EMBL" id="JAAAIN010001274">
    <property type="protein sequence ID" value="KAG0304778.1"/>
    <property type="molecule type" value="Genomic_DNA"/>
</dbReference>
<feature type="compositionally biased region" description="Polar residues" evidence="1">
    <location>
        <begin position="80"/>
        <end position="91"/>
    </location>
</feature>
<evidence type="ECO:0000313" key="3">
    <source>
        <dbReference type="Proteomes" id="UP000823405"/>
    </source>
</evidence>
<feature type="region of interest" description="Disordered" evidence="1">
    <location>
        <begin position="69"/>
        <end position="127"/>
    </location>
</feature>
<proteinExistence type="predicted"/>
<dbReference type="PANTHER" id="PTHR38696:SF1">
    <property type="entry name" value="MEDIATOR OF RNA POLYMERASE II TRANSCRIPTION SUBUNIT 13"/>
    <property type="match status" value="1"/>
</dbReference>
<dbReference type="AlphaFoldDB" id="A0A9P6QWI7"/>
<dbReference type="PANTHER" id="PTHR38696">
    <property type="entry name" value="MEDIATOR OF RNA POLYMERASE II TRANSCRIPTION SUBUNIT 13"/>
    <property type="match status" value="1"/>
</dbReference>
<gene>
    <name evidence="2" type="ORF">BGZ97_001343</name>
</gene>
<comment type="caution">
    <text evidence="2">The sequence shown here is derived from an EMBL/GenBank/DDBJ whole genome shotgun (WGS) entry which is preliminary data.</text>
</comment>
<sequence>MSLFNSNTPQLSYNSIFLFNSFIAQSSNNSPQFSNNSPQFSNISPTNTNFYTANANVNADANAQPVRQSTIYNPQPYPSTPQTHQYPNHTNIHPPPAYTPTTPYGAAPQPAPTTPTQHYPQRPAAQPAPAQPMFYPVQQPAAAPPSFQPPPLARVCCVTFNEHNKIRLIGANPETIPPLRYAIANCGAGLDKDAPMKGDGHEFCLSTRPWHTKERESIQSRLLLIAVLKAMAHCRWNIVQAARISKMDSDRDFLMFESVDPGLGAIEMGEVDMFVMTLMGKDKIGVIGAGPSAPAVHGAIKQAVLTHWKHPIKKDMVQEAYHEFQLEGNPWAPHKAEEAAAKICMAQLLANVGALGYKLYVSLDIHKSSKDSESECLVFRRVGRVWR</sequence>
<dbReference type="OrthoDB" id="2355906at2759"/>
<evidence type="ECO:0000256" key="1">
    <source>
        <dbReference type="SAM" id="MobiDB-lite"/>
    </source>
</evidence>
<protein>
    <submittedName>
        <fullName evidence="2">Uncharacterized protein</fullName>
    </submittedName>
</protein>
<keyword evidence="3" id="KW-1185">Reference proteome</keyword>
<organism evidence="2 3">
    <name type="scientific">Linnemannia gamsii</name>
    <dbReference type="NCBI Taxonomy" id="64522"/>
    <lineage>
        <taxon>Eukaryota</taxon>
        <taxon>Fungi</taxon>
        <taxon>Fungi incertae sedis</taxon>
        <taxon>Mucoromycota</taxon>
        <taxon>Mortierellomycotina</taxon>
        <taxon>Mortierellomycetes</taxon>
        <taxon>Mortierellales</taxon>
        <taxon>Mortierellaceae</taxon>
        <taxon>Linnemannia</taxon>
    </lineage>
</organism>
<feature type="compositionally biased region" description="Low complexity" evidence="1">
    <location>
        <begin position="99"/>
        <end position="127"/>
    </location>
</feature>
<reference evidence="2" key="1">
    <citation type="journal article" date="2020" name="Fungal Divers.">
        <title>Resolving the Mortierellaceae phylogeny through synthesis of multi-gene phylogenetics and phylogenomics.</title>
        <authorList>
            <person name="Vandepol N."/>
            <person name="Liber J."/>
            <person name="Desiro A."/>
            <person name="Na H."/>
            <person name="Kennedy M."/>
            <person name="Barry K."/>
            <person name="Grigoriev I.V."/>
            <person name="Miller A.N."/>
            <person name="O'Donnell K."/>
            <person name="Stajich J.E."/>
            <person name="Bonito G."/>
        </authorList>
    </citation>
    <scope>NUCLEOTIDE SEQUENCE</scope>
    <source>
        <strain evidence="2">NVP60</strain>
    </source>
</reference>
<accession>A0A9P6QWI7</accession>
<evidence type="ECO:0000313" key="2">
    <source>
        <dbReference type="EMBL" id="KAG0304778.1"/>
    </source>
</evidence>